<dbReference type="EMBL" id="PVTE01000020">
    <property type="protein sequence ID" value="PRY32829.1"/>
    <property type="molecule type" value="Genomic_DNA"/>
</dbReference>
<dbReference type="PANTHER" id="PTHR21367">
    <property type="entry name" value="ARGININE-TRNA-PROTEIN TRANSFERASE 1"/>
    <property type="match status" value="1"/>
</dbReference>
<dbReference type="SUPFAM" id="SSF55729">
    <property type="entry name" value="Acyl-CoA N-acyltransferases (Nat)"/>
    <property type="match status" value="1"/>
</dbReference>
<dbReference type="InterPro" id="IPR000182">
    <property type="entry name" value="GNAT_dom"/>
</dbReference>
<dbReference type="GO" id="GO:0004057">
    <property type="term" value="F:arginyl-tRNA--protein transferase activity"/>
    <property type="evidence" value="ECO:0007669"/>
    <property type="project" value="InterPro"/>
</dbReference>
<dbReference type="GO" id="GO:0016747">
    <property type="term" value="F:acyltransferase activity, transferring groups other than amino-acyl groups"/>
    <property type="evidence" value="ECO:0007669"/>
    <property type="project" value="InterPro"/>
</dbReference>
<dbReference type="AlphaFoldDB" id="A0A2T0SHE1"/>
<evidence type="ECO:0000313" key="2">
    <source>
        <dbReference type="EMBL" id="PRY32829.1"/>
    </source>
</evidence>
<dbReference type="InterPro" id="IPR016181">
    <property type="entry name" value="Acyl_CoA_acyltransferase"/>
</dbReference>
<sequence length="229" mass="27101">MKGHELDWYLNIGFFRMHQDMFTCQYIMHDNTACPVHWLRLTIPEVVLGEKQRRLVRVNRIFQRSIAPFVLTDEIEQLYALYRANVSFDAPESVAYWLKSGNAYTQFDTRAVEIRDNGRLIAMGIFDQGNRSIAGIMNFYHPDYARYSLGKYLMLEKIQYAQDHQKQYYYPGYLVSNYPKFDYKLFPCQAATQVFDAGTHQWLPFAWDTVHRLATETLNELHYDPFTDS</sequence>
<dbReference type="InterPro" id="IPR007472">
    <property type="entry name" value="N-end_Aminoacyl_Trfase_C"/>
</dbReference>
<organism evidence="2 3">
    <name type="scientific">Spirosoma oryzae</name>
    <dbReference type="NCBI Taxonomy" id="1469603"/>
    <lineage>
        <taxon>Bacteria</taxon>
        <taxon>Pseudomonadati</taxon>
        <taxon>Bacteroidota</taxon>
        <taxon>Cytophagia</taxon>
        <taxon>Cytophagales</taxon>
        <taxon>Cytophagaceae</taxon>
        <taxon>Spirosoma</taxon>
    </lineage>
</organism>
<dbReference type="PROSITE" id="PS51186">
    <property type="entry name" value="GNAT"/>
    <property type="match status" value="1"/>
</dbReference>
<dbReference type="PANTHER" id="PTHR21367:SF1">
    <property type="entry name" value="ARGINYL-TRNA--PROTEIN TRANSFERASE 1"/>
    <property type="match status" value="1"/>
</dbReference>
<dbReference type="RefSeq" id="WP_106139706.1">
    <property type="nucleotide sequence ID" value="NZ_PVTE01000020.1"/>
</dbReference>
<gene>
    <name evidence="2" type="ORF">CLV58_12081</name>
</gene>
<feature type="domain" description="N-acetyltransferase" evidence="1">
    <location>
        <begin position="61"/>
        <end position="208"/>
    </location>
</feature>
<proteinExistence type="predicted"/>
<dbReference type="Pfam" id="PF04377">
    <property type="entry name" value="ATE_C"/>
    <property type="match status" value="1"/>
</dbReference>
<dbReference type="GO" id="GO:0005737">
    <property type="term" value="C:cytoplasm"/>
    <property type="evidence" value="ECO:0007669"/>
    <property type="project" value="TreeGrafter"/>
</dbReference>
<protein>
    <submittedName>
        <fullName evidence="2">Arginine-tRNA-protein transferase</fullName>
    </submittedName>
</protein>
<evidence type="ECO:0000259" key="1">
    <source>
        <dbReference type="PROSITE" id="PS51186"/>
    </source>
</evidence>
<accession>A0A2T0SHE1</accession>
<dbReference type="InterPro" id="IPR030700">
    <property type="entry name" value="N-end_Aminoacyl_Trfase"/>
</dbReference>
<name>A0A2T0SHE1_9BACT</name>
<reference evidence="2 3" key="1">
    <citation type="submission" date="2018-03" db="EMBL/GenBank/DDBJ databases">
        <title>Genomic Encyclopedia of Archaeal and Bacterial Type Strains, Phase II (KMG-II): from individual species to whole genera.</title>
        <authorList>
            <person name="Goeker M."/>
        </authorList>
    </citation>
    <scope>NUCLEOTIDE SEQUENCE [LARGE SCALE GENOMIC DNA]</scope>
    <source>
        <strain evidence="2 3">DSM 28354</strain>
    </source>
</reference>
<keyword evidence="3" id="KW-1185">Reference proteome</keyword>
<dbReference type="Proteomes" id="UP000238375">
    <property type="component" value="Unassembled WGS sequence"/>
</dbReference>
<evidence type="ECO:0000313" key="3">
    <source>
        <dbReference type="Proteomes" id="UP000238375"/>
    </source>
</evidence>
<dbReference type="OrthoDB" id="9782022at2"/>
<comment type="caution">
    <text evidence="2">The sequence shown here is derived from an EMBL/GenBank/DDBJ whole genome shotgun (WGS) entry which is preliminary data.</text>
</comment>
<keyword evidence="2" id="KW-0808">Transferase</keyword>